<keyword evidence="3" id="KW-1133">Transmembrane helix</keyword>
<dbReference type="Gene3D" id="3.30.70.270">
    <property type="match status" value="1"/>
</dbReference>
<dbReference type="InterPro" id="IPR043128">
    <property type="entry name" value="Rev_trsase/Diguanyl_cyclase"/>
</dbReference>
<dbReference type="InterPro" id="IPR000160">
    <property type="entry name" value="GGDEF_dom"/>
</dbReference>
<proteinExistence type="predicted"/>
<dbReference type="EC" id="2.7.7.65" evidence="1"/>
<organism evidence="5 6">
    <name type="scientific">Desulfovibrio desulfuricans</name>
    <dbReference type="NCBI Taxonomy" id="876"/>
    <lineage>
        <taxon>Bacteria</taxon>
        <taxon>Pseudomonadati</taxon>
        <taxon>Thermodesulfobacteriota</taxon>
        <taxon>Desulfovibrionia</taxon>
        <taxon>Desulfovibrionales</taxon>
        <taxon>Desulfovibrionaceae</taxon>
        <taxon>Desulfovibrio</taxon>
    </lineage>
</organism>
<gene>
    <name evidence="5" type="ORF">DDIC_09920</name>
</gene>
<protein>
    <recommendedName>
        <fullName evidence="1">diguanylate cyclase</fullName>
        <ecNumber evidence="1">2.7.7.65</ecNumber>
    </recommendedName>
</protein>
<name>A0A4P7UMU2_DESDE</name>
<dbReference type="NCBIfam" id="TIGR00254">
    <property type="entry name" value="GGDEF"/>
    <property type="match status" value="1"/>
</dbReference>
<reference evidence="5 6" key="1">
    <citation type="submission" date="2019-02" db="EMBL/GenBank/DDBJ databases">
        <title>Complete Genome Sequence of Desulfovibrio desulfuricans IC1, a Sulfonate Utilizing Anaerobe.</title>
        <authorList>
            <person name="Day L.A."/>
            <person name="De Leon K.B."/>
            <person name="Wall J.D."/>
        </authorList>
    </citation>
    <scope>NUCLEOTIDE SEQUENCE [LARGE SCALE GENOMIC DNA]</scope>
    <source>
        <strain evidence="5 6">IC1</strain>
    </source>
</reference>
<dbReference type="FunFam" id="3.30.70.270:FF:000001">
    <property type="entry name" value="Diguanylate cyclase domain protein"/>
    <property type="match status" value="1"/>
</dbReference>
<evidence type="ECO:0000256" key="2">
    <source>
        <dbReference type="ARBA" id="ARBA00034247"/>
    </source>
</evidence>
<dbReference type="RefSeq" id="WP_136400291.1">
    <property type="nucleotide sequence ID" value="NZ_CP036295.1"/>
</dbReference>
<sequence>MMSVTPDTPTLFLVGTVIGIFMCIMNFFASFYLHTKALRLWSASNFASVLACLFLFLCTLIDSVFFTIAAYIACLLTLAFVAAGVEVFDDKKFPKKEIIFVSVLSIALLALSMAYDNNIGRRIVILALGLFYFAAKASWTLLRFGAKYDVGRKACAIVLLLFTTLYLVRGWGVWAANMGVAEIKAGFNGGMIRVFALTMSIAWNFCLLFMALDRKACMDELTGLLNRRALFARGNKIIASMAASGKPVSVLMMDLDHFKSINDRFGHDVGDAVLQEFARIVEQAEHKGDISGRLGGEEFCLLLPNATSDLARDTANALRAKTELLLDSILGHPIKGTVSIGVVTCDGPAADLSVLLRHADALLYEAKRQGRNCVAASSHAKCCGEQG</sequence>
<dbReference type="AlphaFoldDB" id="A0A4P7UMU2"/>
<dbReference type="Pfam" id="PF00990">
    <property type="entry name" value="GGDEF"/>
    <property type="match status" value="1"/>
</dbReference>
<dbReference type="SMART" id="SM00267">
    <property type="entry name" value="GGDEF"/>
    <property type="match status" value="1"/>
</dbReference>
<dbReference type="EMBL" id="CP036295">
    <property type="protein sequence ID" value="QCC86184.1"/>
    <property type="molecule type" value="Genomic_DNA"/>
</dbReference>
<evidence type="ECO:0000256" key="3">
    <source>
        <dbReference type="SAM" id="Phobius"/>
    </source>
</evidence>
<dbReference type="InterPro" id="IPR050469">
    <property type="entry name" value="Diguanylate_Cyclase"/>
</dbReference>
<evidence type="ECO:0000313" key="6">
    <source>
        <dbReference type="Proteomes" id="UP000297065"/>
    </source>
</evidence>
<feature type="transmembrane region" description="Helical" evidence="3">
    <location>
        <begin position="12"/>
        <end position="33"/>
    </location>
</feature>
<accession>A0A4P7UMU2</accession>
<keyword evidence="3" id="KW-0812">Transmembrane</keyword>
<dbReference type="GO" id="GO:0052621">
    <property type="term" value="F:diguanylate cyclase activity"/>
    <property type="evidence" value="ECO:0007669"/>
    <property type="project" value="UniProtKB-EC"/>
</dbReference>
<evidence type="ECO:0000256" key="1">
    <source>
        <dbReference type="ARBA" id="ARBA00012528"/>
    </source>
</evidence>
<feature type="transmembrane region" description="Helical" evidence="3">
    <location>
        <begin position="194"/>
        <end position="212"/>
    </location>
</feature>
<dbReference type="SUPFAM" id="SSF55073">
    <property type="entry name" value="Nucleotide cyclase"/>
    <property type="match status" value="1"/>
</dbReference>
<feature type="transmembrane region" description="Helical" evidence="3">
    <location>
        <begin position="154"/>
        <end position="174"/>
    </location>
</feature>
<dbReference type="GO" id="GO:0005886">
    <property type="term" value="C:plasma membrane"/>
    <property type="evidence" value="ECO:0007669"/>
    <property type="project" value="TreeGrafter"/>
</dbReference>
<feature type="transmembrane region" description="Helical" evidence="3">
    <location>
        <begin position="63"/>
        <end position="85"/>
    </location>
</feature>
<feature type="transmembrane region" description="Helical" evidence="3">
    <location>
        <begin position="121"/>
        <end position="142"/>
    </location>
</feature>
<dbReference type="Proteomes" id="UP000297065">
    <property type="component" value="Chromosome"/>
</dbReference>
<keyword evidence="3" id="KW-0472">Membrane</keyword>
<dbReference type="CDD" id="cd01949">
    <property type="entry name" value="GGDEF"/>
    <property type="match status" value="1"/>
</dbReference>
<dbReference type="OrthoDB" id="9790367at2"/>
<evidence type="ECO:0000313" key="5">
    <source>
        <dbReference type="EMBL" id="QCC86184.1"/>
    </source>
</evidence>
<dbReference type="InterPro" id="IPR029787">
    <property type="entry name" value="Nucleotide_cyclase"/>
</dbReference>
<comment type="catalytic activity">
    <reaction evidence="2">
        <text>2 GTP = 3',3'-c-di-GMP + 2 diphosphate</text>
        <dbReference type="Rhea" id="RHEA:24898"/>
        <dbReference type="ChEBI" id="CHEBI:33019"/>
        <dbReference type="ChEBI" id="CHEBI:37565"/>
        <dbReference type="ChEBI" id="CHEBI:58805"/>
        <dbReference type="EC" id="2.7.7.65"/>
    </reaction>
</comment>
<dbReference type="GO" id="GO:1902201">
    <property type="term" value="P:negative regulation of bacterial-type flagellum-dependent cell motility"/>
    <property type="evidence" value="ECO:0007669"/>
    <property type="project" value="TreeGrafter"/>
</dbReference>
<feature type="transmembrane region" description="Helical" evidence="3">
    <location>
        <begin position="40"/>
        <end position="57"/>
    </location>
</feature>
<dbReference type="PANTHER" id="PTHR45138:SF9">
    <property type="entry name" value="DIGUANYLATE CYCLASE DGCM-RELATED"/>
    <property type="match status" value="1"/>
</dbReference>
<dbReference type="GO" id="GO:0043709">
    <property type="term" value="P:cell adhesion involved in single-species biofilm formation"/>
    <property type="evidence" value="ECO:0007669"/>
    <property type="project" value="TreeGrafter"/>
</dbReference>
<feature type="transmembrane region" description="Helical" evidence="3">
    <location>
        <begin position="97"/>
        <end position="115"/>
    </location>
</feature>
<dbReference type="PANTHER" id="PTHR45138">
    <property type="entry name" value="REGULATORY COMPONENTS OF SENSORY TRANSDUCTION SYSTEM"/>
    <property type="match status" value="1"/>
</dbReference>
<evidence type="ECO:0000259" key="4">
    <source>
        <dbReference type="PROSITE" id="PS50887"/>
    </source>
</evidence>
<dbReference type="PROSITE" id="PS50887">
    <property type="entry name" value="GGDEF"/>
    <property type="match status" value="1"/>
</dbReference>
<feature type="domain" description="GGDEF" evidence="4">
    <location>
        <begin position="246"/>
        <end position="379"/>
    </location>
</feature>